<dbReference type="InterPro" id="IPR052024">
    <property type="entry name" value="Methanogen_methyltrans"/>
</dbReference>
<evidence type="ECO:0000313" key="3">
    <source>
        <dbReference type="Proteomes" id="UP000035268"/>
    </source>
</evidence>
<reference evidence="2 3" key="2">
    <citation type="journal article" date="2016" name="ISME J.">
        <title>Characterization of the first cultured representative of Verrucomicrobia subdivision 5 indicates the proposal of a novel phylum.</title>
        <authorList>
            <person name="Spring S."/>
            <person name="Bunk B."/>
            <person name="Sproer C."/>
            <person name="Schumann P."/>
            <person name="Rohde M."/>
            <person name="Tindall B.J."/>
            <person name="Klenk H.P."/>
        </authorList>
    </citation>
    <scope>NUCLEOTIDE SEQUENCE [LARGE SCALE GENOMIC DNA]</scope>
    <source>
        <strain evidence="2 3">L21-Fru-AB</strain>
    </source>
</reference>
<dbReference type="OrthoDB" id="9815759at2"/>
<dbReference type="RefSeq" id="WP_052881112.1">
    <property type="nucleotide sequence ID" value="NZ_CP010904.1"/>
</dbReference>
<feature type="domain" description="Uroporphyrinogen decarboxylase (URO-D)" evidence="1">
    <location>
        <begin position="151"/>
        <end position="339"/>
    </location>
</feature>
<sequence>MNSRERMIRAFEYTRPDRIPVVYHPSPAGLYVHGRKLLDLFNRYPPDNPVDFSSIHGPDPETLKGGEYDEIKEDEWGVVTRHRVFGIAGQVLRHPLADYAALEHYVMPEPPALDSPEARAERNEIERLREDYLVFRGGLFLFHMLLQLRPMDDVLVELYTEDERLMRLLDRLTENMRGRMEYMLYCGADVVMFVDDWGFQETPIISPERFRRIYRPRYERLFRRIHEAGRKVFFHSCGFLGPIFDELADMGIDGIWHQANRVDTRAFALKCREHGITAYLHPDRQHLMPFGSPDEIRAAVRTYADIYHELGGGGIFYVEIENDAPWENVKALVEAIDEYR</sequence>
<accession>A0A0G3EHN1</accession>
<dbReference type="AlphaFoldDB" id="A0A0G3EHN1"/>
<dbReference type="PANTHER" id="PTHR47099">
    <property type="entry name" value="METHYLCOBAMIDE:COM METHYLTRANSFERASE MTBA"/>
    <property type="match status" value="1"/>
</dbReference>
<gene>
    <name evidence="2" type="ORF">L21SP4_00424</name>
</gene>
<dbReference type="PANTHER" id="PTHR47099:SF1">
    <property type="entry name" value="METHYLCOBAMIDE:COM METHYLTRANSFERASE MTBA"/>
    <property type="match status" value="1"/>
</dbReference>
<dbReference type="InterPro" id="IPR038071">
    <property type="entry name" value="UROD/MetE-like_sf"/>
</dbReference>
<evidence type="ECO:0000259" key="1">
    <source>
        <dbReference type="Pfam" id="PF01208"/>
    </source>
</evidence>
<dbReference type="GO" id="GO:0006779">
    <property type="term" value="P:porphyrin-containing compound biosynthetic process"/>
    <property type="evidence" value="ECO:0007669"/>
    <property type="project" value="InterPro"/>
</dbReference>
<dbReference type="GO" id="GO:0004853">
    <property type="term" value="F:uroporphyrinogen decarboxylase activity"/>
    <property type="evidence" value="ECO:0007669"/>
    <property type="project" value="InterPro"/>
</dbReference>
<organism evidence="2 3">
    <name type="scientific">Kiritimatiella glycovorans</name>
    <dbReference type="NCBI Taxonomy" id="1307763"/>
    <lineage>
        <taxon>Bacteria</taxon>
        <taxon>Pseudomonadati</taxon>
        <taxon>Kiritimatiellota</taxon>
        <taxon>Kiritimatiellia</taxon>
        <taxon>Kiritimatiellales</taxon>
        <taxon>Kiritimatiellaceae</taxon>
        <taxon>Kiritimatiella</taxon>
    </lineage>
</organism>
<keyword evidence="3" id="KW-1185">Reference proteome</keyword>
<evidence type="ECO:0000313" key="2">
    <source>
        <dbReference type="EMBL" id="AKJ63704.1"/>
    </source>
</evidence>
<dbReference type="InterPro" id="IPR000257">
    <property type="entry name" value="Uroporphyrinogen_deCOase"/>
</dbReference>
<dbReference type="STRING" id="1307763.L21SP4_00424"/>
<dbReference type="EMBL" id="CP010904">
    <property type="protein sequence ID" value="AKJ63704.1"/>
    <property type="molecule type" value="Genomic_DNA"/>
</dbReference>
<dbReference type="Pfam" id="PF01208">
    <property type="entry name" value="URO-D"/>
    <property type="match status" value="1"/>
</dbReference>
<reference evidence="3" key="1">
    <citation type="submission" date="2015-02" db="EMBL/GenBank/DDBJ databases">
        <title>Description and complete genome sequence of the first cultured representative of the subdivision 5 of the Verrucomicrobia phylum.</title>
        <authorList>
            <person name="Spring S."/>
            <person name="Bunk B."/>
            <person name="Sproer C."/>
            <person name="Klenk H.-P."/>
        </authorList>
    </citation>
    <scope>NUCLEOTIDE SEQUENCE [LARGE SCALE GENOMIC DNA]</scope>
    <source>
        <strain evidence="3">L21-Fru-AB</strain>
    </source>
</reference>
<dbReference type="Gene3D" id="3.20.20.210">
    <property type="match status" value="1"/>
</dbReference>
<proteinExistence type="predicted"/>
<name>A0A0G3EHN1_9BACT</name>
<protein>
    <recommendedName>
        <fullName evidence="1">Uroporphyrinogen decarboxylase (URO-D) domain-containing protein</fullName>
    </recommendedName>
</protein>
<dbReference type="Proteomes" id="UP000035268">
    <property type="component" value="Chromosome"/>
</dbReference>
<dbReference type="KEGG" id="vbl:L21SP4_00424"/>
<dbReference type="SUPFAM" id="SSF51726">
    <property type="entry name" value="UROD/MetE-like"/>
    <property type="match status" value="1"/>
</dbReference>